<dbReference type="EMBL" id="CAKOGL010000025">
    <property type="protein sequence ID" value="CAH2102540.1"/>
    <property type="molecule type" value="Genomic_DNA"/>
</dbReference>
<comment type="caution">
    <text evidence="2">The sequence shown here is derived from an EMBL/GenBank/DDBJ whole genome shotgun (WGS) entry which is preliminary data.</text>
</comment>
<keyword evidence="3" id="KW-1185">Reference proteome</keyword>
<dbReference type="AlphaFoldDB" id="A0AAU9UX68"/>
<protein>
    <submittedName>
        <fullName evidence="2">Uncharacterized protein</fullName>
    </submittedName>
</protein>
<organism evidence="2 3">
    <name type="scientific">Euphydryas editha</name>
    <name type="common">Edith's checkerspot</name>
    <dbReference type="NCBI Taxonomy" id="104508"/>
    <lineage>
        <taxon>Eukaryota</taxon>
        <taxon>Metazoa</taxon>
        <taxon>Ecdysozoa</taxon>
        <taxon>Arthropoda</taxon>
        <taxon>Hexapoda</taxon>
        <taxon>Insecta</taxon>
        <taxon>Pterygota</taxon>
        <taxon>Neoptera</taxon>
        <taxon>Endopterygota</taxon>
        <taxon>Lepidoptera</taxon>
        <taxon>Glossata</taxon>
        <taxon>Ditrysia</taxon>
        <taxon>Papilionoidea</taxon>
        <taxon>Nymphalidae</taxon>
        <taxon>Nymphalinae</taxon>
        <taxon>Euphydryas</taxon>
    </lineage>
</organism>
<proteinExistence type="predicted"/>
<evidence type="ECO:0000256" key="1">
    <source>
        <dbReference type="SAM" id="MobiDB-lite"/>
    </source>
</evidence>
<reference evidence="2" key="1">
    <citation type="submission" date="2022-03" db="EMBL/GenBank/DDBJ databases">
        <authorList>
            <person name="Tunstrom K."/>
        </authorList>
    </citation>
    <scope>NUCLEOTIDE SEQUENCE</scope>
</reference>
<feature type="region of interest" description="Disordered" evidence="1">
    <location>
        <begin position="1"/>
        <end position="34"/>
    </location>
</feature>
<evidence type="ECO:0000313" key="2">
    <source>
        <dbReference type="EMBL" id="CAH2102540.1"/>
    </source>
</evidence>
<name>A0AAU9UX68_EUPED</name>
<accession>A0AAU9UX68</accession>
<gene>
    <name evidence="2" type="ORF">EEDITHA_LOCUS17153</name>
</gene>
<sequence>MPRKRKFNISQSSNKARGMKIARRNETSQQADLRRLEQTRTAETLEQSLNRRQQQTTYKASQRVTETFEAAESRKRAVAERAAQRRQTFTRNTWRVFSKAALEYDQTLDYETHKLIKIEAIIIDCRYCGCLKWKEEAAGLCCSGGKVTIPSIDDPVEPLRELFSSEIVEYSRFLRSIRKYNTCFHTTSFGVDKIVLMPGFCPTFTIQG</sequence>
<evidence type="ECO:0000313" key="3">
    <source>
        <dbReference type="Proteomes" id="UP001153954"/>
    </source>
</evidence>
<dbReference type="Proteomes" id="UP001153954">
    <property type="component" value="Unassembled WGS sequence"/>
</dbReference>